<proteinExistence type="predicted"/>
<feature type="region of interest" description="Disordered" evidence="1">
    <location>
        <begin position="174"/>
        <end position="210"/>
    </location>
</feature>
<feature type="region of interest" description="Disordered" evidence="1">
    <location>
        <begin position="84"/>
        <end position="111"/>
    </location>
</feature>
<organism evidence="2 3">
    <name type="scientific">Glonium stellatum</name>
    <dbReference type="NCBI Taxonomy" id="574774"/>
    <lineage>
        <taxon>Eukaryota</taxon>
        <taxon>Fungi</taxon>
        <taxon>Dikarya</taxon>
        <taxon>Ascomycota</taxon>
        <taxon>Pezizomycotina</taxon>
        <taxon>Dothideomycetes</taxon>
        <taxon>Pleosporomycetidae</taxon>
        <taxon>Gloniales</taxon>
        <taxon>Gloniaceae</taxon>
        <taxon>Glonium</taxon>
    </lineage>
</organism>
<gene>
    <name evidence="2" type="ORF">AOQ84DRAFT_159435</name>
</gene>
<reference evidence="2 3" key="1">
    <citation type="journal article" date="2016" name="Nat. Commun.">
        <title>Ectomycorrhizal ecology is imprinted in the genome of the dominant symbiotic fungus Cenococcum geophilum.</title>
        <authorList>
            <consortium name="DOE Joint Genome Institute"/>
            <person name="Peter M."/>
            <person name="Kohler A."/>
            <person name="Ohm R.A."/>
            <person name="Kuo A."/>
            <person name="Krutzmann J."/>
            <person name="Morin E."/>
            <person name="Arend M."/>
            <person name="Barry K.W."/>
            <person name="Binder M."/>
            <person name="Choi C."/>
            <person name="Clum A."/>
            <person name="Copeland A."/>
            <person name="Grisel N."/>
            <person name="Haridas S."/>
            <person name="Kipfer T."/>
            <person name="LaButti K."/>
            <person name="Lindquist E."/>
            <person name="Lipzen A."/>
            <person name="Maire R."/>
            <person name="Meier B."/>
            <person name="Mihaltcheva S."/>
            <person name="Molinier V."/>
            <person name="Murat C."/>
            <person name="Poggeler S."/>
            <person name="Quandt C.A."/>
            <person name="Sperisen C."/>
            <person name="Tritt A."/>
            <person name="Tisserant E."/>
            <person name="Crous P.W."/>
            <person name="Henrissat B."/>
            <person name="Nehls U."/>
            <person name="Egli S."/>
            <person name="Spatafora J.W."/>
            <person name="Grigoriev I.V."/>
            <person name="Martin F.M."/>
        </authorList>
    </citation>
    <scope>NUCLEOTIDE SEQUENCE [LARGE SCALE GENOMIC DNA]</scope>
    <source>
        <strain evidence="2 3">CBS 207.34</strain>
    </source>
</reference>
<evidence type="ECO:0000256" key="1">
    <source>
        <dbReference type="SAM" id="MobiDB-lite"/>
    </source>
</evidence>
<name>A0A8E2F8C2_9PEZI</name>
<accession>A0A8E2F8C2</accession>
<evidence type="ECO:0000313" key="2">
    <source>
        <dbReference type="EMBL" id="OCL12294.1"/>
    </source>
</evidence>
<evidence type="ECO:0000313" key="3">
    <source>
        <dbReference type="Proteomes" id="UP000250140"/>
    </source>
</evidence>
<sequence>MWIKKTSSADRHFNAHLNRHAPMVYASSKTLQTILGLSEPPAPFTPPLPSPTRAEALQEQQESFGVQTFDNLKNENPCSLHVKLPSREAEDGNGYSSSTEKETAASSSVMLRRRWPTDTAKSEEEINMEHDCVARRFSRRGMRLASPNNRPIINQINGGDLETHSLSLPTITITTPAGGKRSCPSPSTETPIPPPAKKQRHEKASPITPGSLRCSPASSFQHYSFSLMSSLIGWCSAIENSHLFWHYAPPPNPPCNLLISYISLWCIEMVPPRELMKLEPSDIETIRWNEVDTLSNTSGSGVSNSPHPLLRSF</sequence>
<dbReference type="EMBL" id="KV748895">
    <property type="protein sequence ID" value="OCL12294.1"/>
    <property type="molecule type" value="Genomic_DNA"/>
</dbReference>
<dbReference type="AlphaFoldDB" id="A0A8E2F8C2"/>
<dbReference type="Proteomes" id="UP000250140">
    <property type="component" value="Unassembled WGS sequence"/>
</dbReference>
<protein>
    <submittedName>
        <fullName evidence="2">Uncharacterized protein</fullName>
    </submittedName>
</protein>
<keyword evidence="3" id="KW-1185">Reference proteome</keyword>